<dbReference type="Proteomes" id="UP000054279">
    <property type="component" value="Unassembled WGS sequence"/>
</dbReference>
<dbReference type="AlphaFoldDB" id="A0A0C9V4X0"/>
<organism evidence="2 3">
    <name type="scientific">Sphaerobolus stellatus (strain SS14)</name>
    <dbReference type="NCBI Taxonomy" id="990650"/>
    <lineage>
        <taxon>Eukaryota</taxon>
        <taxon>Fungi</taxon>
        <taxon>Dikarya</taxon>
        <taxon>Basidiomycota</taxon>
        <taxon>Agaricomycotina</taxon>
        <taxon>Agaricomycetes</taxon>
        <taxon>Phallomycetidae</taxon>
        <taxon>Geastrales</taxon>
        <taxon>Sphaerobolaceae</taxon>
        <taxon>Sphaerobolus</taxon>
    </lineage>
</organism>
<sequence length="293" mass="32732">MDQDESDPEPIPIQHTGSSSLANRLDYGEGGSFSKPPSDTHELWARISYFDSLVPQGTARASTAELTEELTQEQLEDTHVVDVLEEEDMVQSSDHGGYALTNTSCTLCSHLIVKHPNEYMQHCKTRGLTVQALEAEKNIKKKTNLPFIVFTAMSFKTAILNLIIANDLSLRIVDTPEFQTLLLISRESLIDHDIPHQTAMRNLVAKAWEHQFMEMTLEMKTAAGKISLTTDIWDDKMHVTDCAEITSKVLFFTTDGASNMAAALHDFEHLLKARYIPFDSPCYGLILTKGSEA</sequence>
<evidence type="ECO:0000256" key="1">
    <source>
        <dbReference type="SAM" id="MobiDB-lite"/>
    </source>
</evidence>
<feature type="region of interest" description="Disordered" evidence="1">
    <location>
        <begin position="1"/>
        <end position="38"/>
    </location>
</feature>
<protein>
    <submittedName>
        <fullName evidence="2">Uncharacterized protein</fullName>
    </submittedName>
</protein>
<gene>
    <name evidence="2" type="ORF">M422DRAFT_265792</name>
</gene>
<dbReference type="EMBL" id="KN837227">
    <property type="protein sequence ID" value="KIJ32461.1"/>
    <property type="molecule type" value="Genomic_DNA"/>
</dbReference>
<dbReference type="HOGENOM" id="CLU_950505_0_0_1"/>
<keyword evidence="3" id="KW-1185">Reference proteome</keyword>
<name>A0A0C9V4X0_SPHS4</name>
<reference evidence="2 3" key="1">
    <citation type="submission" date="2014-06" db="EMBL/GenBank/DDBJ databases">
        <title>Evolutionary Origins and Diversification of the Mycorrhizal Mutualists.</title>
        <authorList>
            <consortium name="DOE Joint Genome Institute"/>
            <consortium name="Mycorrhizal Genomics Consortium"/>
            <person name="Kohler A."/>
            <person name="Kuo A."/>
            <person name="Nagy L.G."/>
            <person name="Floudas D."/>
            <person name="Copeland A."/>
            <person name="Barry K.W."/>
            <person name="Cichocki N."/>
            <person name="Veneault-Fourrey C."/>
            <person name="LaButti K."/>
            <person name="Lindquist E.A."/>
            <person name="Lipzen A."/>
            <person name="Lundell T."/>
            <person name="Morin E."/>
            <person name="Murat C."/>
            <person name="Riley R."/>
            <person name="Ohm R."/>
            <person name="Sun H."/>
            <person name="Tunlid A."/>
            <person name="Henrissat B."/>
            <person name="Grigoriev I.V."/>
            <person name="Hibbett D.S."/>
            <person name="Martin F."/>
        </authorList>
    </citation>
    <scope>NUCLEOTIDE SEQUENCE [LARGE SCALE GENOMIC DNA]</scope>
    <source>
        <strain evidence="2 3">SS14</strain>
    </source>
</reference>
<evidence type="ECO:0000313" key="3">
    <source>
        <dbReference type="Proteomes" id="UP000054279"/>
    </source>
</evidence>
<dbReference type="OrthoDB" id="2798374at2759"/>
<evidence type="ECO:0000313" key="2">
    <source>
        <dbReference type="EMBL" id="KIJ32461.1"/>
    </source>
</evidence>
<accession>A0A0C9V4X0</accession>
<proteinExistence type="predicted"/>